<dbReference type="STRING" id="1423796.FC24_GL000129"/>
<dbReference type="RefSeq" id="WP_057874590.1">
    <property type="nucleotide sequence ID" value="NZ_AYYI01000080.1"/>
</dbReference>
<evidence type="ECO:0000313" key="2">
    <source>
        <dbReference type="Proteomes" id="UP000051638"/>
    </source>
</evidence>
<dbReference type="Proteomes" id="UP000051638">
    <property type="component" value="Unassembled WGS sequence"/>
</dbReference>
<dbReference type="EMBL" id="AYYI01000080">
    <property type="protein sequence ID" value="KRM94836.1"/>
    <property type="molecule type" value="Genomic_DNA"/>
</dbReference>
<reference evidence="1 2" key="1">
    <citation type="journal article" date="2015" name="Genome Announc.">
        <title>Expanding the biotechnology potential of lactobacilli through comparative genomics of 213 strains and associated genera.</title>
        <authorList>
            <person name="Sun Z."/>
            <person name="Harris H.M."/>
            <person name="McCann A."/>
            <person name="Guo C."/>
            <person name="Argimon S."/>
            <person name="Zhang W."/>
            <person name="Yang X."/>
            <person name="Jeffery I.B."/>
            <person name="Cooney J.C."/>
            <person name="Kagawa T.F."/>
            <person name="Liu W."/>
            <person name="Song Y."/>
            <person name="Salvetti E."/>
            <person name="Wrobel A."/>
            <person name="Rasinkangas P."/>
            <person name="Parkhill J."/>
            <person name="Rea M.C."/>
            <person name="O'Sullivan O."/>
            <person name="Ritari J."/>
            <person name="Douillard F.P."/>
            <person name="Paul Ross R."/>
            <person name="Yang R."/>
            <person name="Briner A.E."/>
            <person name="Felis G.E."/>
            <person name="de Vos W.M."/>
            <person name="Barrangou R."/>
            <person name="Klaenhammer T.R."/>
            <person name="Caufield P.W."/>
            <person name="Cui Y."/>
            <person name="Zhang H."/>
            <person name="O'Toole P.W."/>
        </authorList>
    </citation>
    <scope>NUCLEOTIDE SEQUENCE [LARGE SCALE GENOMIC DNA]</scope>
    <source>
        <strain evidence="1 2">DSM 20253</strain>
    </source>
</reference>
<keyword evidence="2" id="KW-1185">Reference proteome</keyword>
<dbReference type="AlphaFoldDB" id="A0A0R2CYY9"/>
<organism evidence="1 2">
    <name type="scientific">Loigolactobacillus rennini DSM 20253</name>
    <dbReference type="NCBI Taxonomy" id="1423796"/>
    <lineage>
        <taxon>Bacteria</taxon>
        <taxon>Bacillati</taxon>
        <taxon>Bacillota</taxon>
        <taxon>Bacilli</taxon>
        <taxon>Lactobacillales</taxon>
        <taxon>Lactobacillaceae</taxon>
        <taxon>Loigolactobacillus</taxon>
    </lineage>
</organism>
<dbReference type="PATRIC" id="fig|1423796.3.peg.134"/>
<accession>A0A0R2CYY9</accession>
<evidence type="ECO:0000313" key="1">
    <source>
        <dbReference type="EMBL" id="KRM94836.1"/>
    </source>
</evidence>
<gene>
    <name evidence="1" type="ORF">FC24_GL000129</name>
</gene>
<proteinExistence type="predicted"/>
<name>A0A0R2CYY9_9LACO</name>
<comment type="caution">
    <text evidence="1">The sequence shown here is derived from an EMBL/GenBank/DDBJ whole genome shotgun (WGS) entry which is preliminary data.</text>
</comment>
<sequence>MNMKNESYIDEFRLFKTTETDYQKAFWYLIKTGWKFNCNHDYDEDYSAIVVDAPAMISDYFNLNYNDYYKVFKFSDWSLVNDVWRDAVEYCLKVINKIYIDQKAEEADFDRQFLTPYRDAAESEEPR</sequence>
<protein>
    <submittedName>
        <fullName evidence="1">Uncharacterized protein</fullName>
    </submittedName>
</protein>